<dbReference type="Proteomes" id="UP001156882">
    <property type="component" value="Unassembled WGS sequence"/>
</dbReference>
<reference evidence="2" key="1">
    <citation type="journal article" date="2019" name="Int. J. Syst. Evol. Microbiol.">
        <title>The Global Catalogue of Microorganisms (GCM) 10K type strain sequencing project: providing services to taxonomists for standard genome sequencing and annotation.</title>
        <authorList>
            <consortium name="The Broad Institute Genomics Platform"/>
            <consortium name="The Broad Institute Genome Sequencing Center for Infectious Disease"/>
            <person name="Wu L."/>
            <person name="Ma J."/>
        </authorList>
    </citation>
    <scope>NUCLEOTIDE SEQUENCE [LARGE SCALE GENOMIC DNA]</scope>
    <source>
        <strain evidence="2">NBRC 101365</strain>
    </source>
</reference>
<accession>A0ABQ6CQQ3</accession>
<organism evidence="1 2">
    <name type="scientific">Labrys miyagiensis</name>
    <dbReference type="NCBI Taxonomy" id="346912"/>
    <lineage>
        <taxon>Bacteria</taxon>
        <taxon>Pseudomonadati</taxon>
        <taxon>Pseudomonadota</taxon>
        <taxon>Alphaproteobacteria</taxon>
        <taxon>Hyphomicrobiales</taxon>
        <taxon>Xanthobacteraceae</taxon>
        <taxon>Labrys</taxon>
    </lineage>
</organism>
<evidence type="ECO:0000313" key="1">
    <source>
        <dbReference type="EMBL" id="GLS22460.1"/>
    </source>
</evidence>
<sequence length="87" mass="9765">MNRLHRIGGRWDEGGAGLKPVTLRPGITGHFHGVPIPLSRSSPLEARFERSRTAVRACRLDRLSGWMEAFGAGLYLRRLLTLRSVKE</sequence>
<evidence type="ECO:0000313" key="2">
    <source>
        <dbReference type="Proteomes" id="UP001156882"/>
    </source>
</evidence>
<comment type="caution">
    <text evidence="1">The sequence shown here is derived from an EMBL/GenBank/DDBJ whole genome shotgun (WGS) entry which is preliminary data.</text>
</comment>
<proteinExistence type="predicted"/>
<keyword evidence="2" id="KW-1185">Reference proteome</keyword>
<gene>
    <name evidence="1" type="ORF">GCM10007874_54780</name>
</gene>
<protein>
    <submittedName>
        <fullName evidence="1">Uncharacterized protein</fullName>
    </submittedName>
</protein>
<dbReference type="EMBL" id="BSPC01000063">
    <property type="protein sequence ID" value="GLS22460.1"/>
    <property type="molecule type" value="Genomic_DNA"/>
</dbReference>
<name>A0ABQ6CQQ3_9HYPH</name>